<dbReference type="GO" id="GO:0004672">
    <property type="term" value="F:protein kinase activity"/>
    <property type="evidence" value="ECO:0007669"/>
    <property type="project" value="TreeGrafter"/>
</dbReference>
<dbReference type="SMART" id="SM00777">
    <property type="entry name" value="Mad3_BUB1_I"/>
    <property type="match status" value="1"/>
</dbReference>
<proteinExistence type="predicted"/>
<feature type="compositionally biased region" description="Polar residues" evidence="1">
    <location>
        <begin position="468"/>
        <end position="484"/>
    </location>
</feature>
<dbReference type="FunFam" id="1.25.40.430:FF:000003">
    <property type="entry name" value="Checkpoint serine/threonine-protein kinase BUB1"/>
    <property type="match status" value="1"/>
</dbReference>
<feature type="domain" description="BUB1 N-terminal" evidence="2">
    <location>
        <begin position="48"/>
        <end position="212"/>
    </location>
</feature>
<feature type="compositionally biased region" description="Polar residues" evidence="1">
    <location>
        <begin position="498"/>
        <end position="518"/>
    </location>
</feature>
<protein>
    <submittedName>
        <fullName evidence="4">Mitotic checkpoint serine/threonine-protein kinase BUB1 beta</fullName>
    </submittedName>
</protein>
<dbReference type="PANTHER" id="PTHR14030">
    <property type="entry name" value="MITOTIC CHECKPOINT SERINE/THREONINE-PROTEIN KINASE BUB1"/>
    <property type="match status" value="1"/>
</dbReference>
<dbReference type="PANTHER" id="PTHR14030:SF4">
    <property type="entry name" value="BUB1 KINASE, ISOFORM A-RELATED"/>
    <property type="match status" value="1"/>
</dbReference>
<dbReference type="GO" id="GO:0051754">
    <property type="term" value="P:meiotic sister chromatid cohesion, centromeric"/>
    <property type="evidence" value="ECO:0007669"/>
    <property type="project" value="TreeGrafter"/>
</dbReference>
<evidence type="ECO:0000313" key="3">
    <source>
        <dbReference type="EMBL" id="JAG08676.1"/>
    </source>
</evidence>
<dbReference type="Gene3D" id="1.25.40.430">
    <property type="match status" value="1"/>
</dbReference>
<gene>
    <name evidence="4" type="primary">BUB1B_0</name>
    <name evidence="3" type="synonym">BUB1B_1</name>
    <name evidence="4" type="ORF">CM83_50421</name>
    <name evidence="3" type="ORF">CM83_50423</name>
    <name evidence="6" type="ORF">g.54736</name>
    <name evidence="7" type="ORF">g.54738</name>
</gene>
<dbReference type="PROSITE" id="PS51489">
    <property type="entry name" value="BUB1_N"/>
    <property type="match status" value="1"/>
</dbReference>
<dbReference type="EMBL" id="GDHC01012252">
    <property type="protein sequence ID" value="JAQ06377.1"/>
    <property type="molecule type" value="Transcribed_RNA"/>
</dbReference>
<evidence type="ECO:0000313" key="5">
    <source>
        <dbReference type="EMBL" id="JAG55932.1"/>
    </source>
</evidence>
<sequence length="540" mass="60177">MDAETLDLCKENIQPLKQGRRANKLGLALLAQNDVEIQEQLLKEREQYELEIMTYDGSDPLEPRYSYVHWIEQSCPKHGREVNLIPLLEDTIMLFKEDDRYKQDTRFIELIVKYIETQENPIELYQMVYAQGLGTKCASFYKAWADQLDMINDLQRADQVFQLGLSENAEPKEVVEQAHLRFQMSVGRRMMMGQLASREKSVSTETAERQRQVLGKIKKGGSHRPSSGLPGKLPLLPANRPLSGNSASTFTVFQEDENGLPLSKSTKAKLKVNAEATHKENTVKPGPWNQGFKRRPAPQTPSTPVPSTPTFKVLVDEVDETSSKPVTATPVPANVLKTRKAELKHDAQELFKSPHPNSKSHLPVFEAFAGGREFCFEELRWAYLCKKMGQAKSGLLDATPIKTNKTFSTPGKCSLMSPAPMTPLRLEELTLEAKTPACNRIMYPIMESPPSREADNTDDCRASREPTAPSNTRSNTPAPVQSNEDGVYAIPNTPAGLSLSSMATPSTSKPGPTDTPHSIISRPKIPKPVKTAPFTIYTDD</sequence>
<reference evidence="4" key="1">
    <citation type="journal article" date="2014" name="PLoS ONE">
        <title>Transcriptome-Based Identification of ABC Transporters in the Western Tarnished Plant Bug Lygus hesperus.</title>
        <authorList>
            <person name="Hull J.J."/>
            <person name="Chaney K."/>
            <person name="Geib S.M."/>
            <person name="Fabrick J.A."/>
            <person name="Brent C.S."/>
            <person name="Walsh D."/>
            <person name="Lavine L.C."/>
        </authorList>
    </citation>
    <scope>NUCLEOTIDE SEQUENCE</scope>
</reference>
<dbReference type="AlphaFoldDB" id="A0A0A9YES2"/>
<dbReference type="Pfam" id="PF08311">
    <property type="entry name" value="Mad3_BUB1_I"/>
    <property type="match status" value="1"/>
</dbReference>
<dbReference type="GO" id="GO:0007094">
    <property type="term" value="P:mitotic spindle assembly checkpoint signaling"/>
    <property type="evidence" value="ECO:0007669"/>
    <property type="project" value="InterPro"/>
</dbReference>
<dbReference type="EMBL" id="GBHO01034928">
    <property type="protein sequence ID" value="JAG08676.1"/>
    <property type="molecule type" value="Transcribed_RNA"/>
</dbReference>
<reference evidence="5" key="3">
    <citation type="submission" date="2014-09" db="EMBL/GenBank/DDBJ databases">
        <authorList>
            <person name="Magalhaes I.L.F."/>
            <person name="Oliveira U."/>
            <person name="Santos F.R."/>
            <person name="Vidigal T.H.D.A."/>
            <person name="Brescovit A.D."/>
            <person name="Santos A.J."/>
        </authorList>
    </citation>
    <scope>NUCLEOTIDE SEQUENCE</scope>
</reference>
<reference evidence="6" key="4">
    <citation type="journal article" date="2016" name="Gigascience">
        <title>De novo construction of an expanded transcriptome assembly for the western tarnished plant bug, Lygus hesperus.</title>
        <authorList>
            <person name="Tassone E.E."/>
            <person name="Geib S.M."/>
            <person name="Hall B."/>
            <person name="Fabrick J.A."/>
            <person name="Brent C.S."/>
            <person name="Hull J.J."/>
        </authorList>
    </citation>
    <scope>NUCLEOTIDE SEQUENCE</scope>
</reference>
<evidence type="ECO:0000259" key="2">
    <source>
        <dbReference type="PROSITE" id="PS51489"/>
    </source>
</evidence>
<name>A0A0A9YES2_LYGHE</name>
<evidence type="ECO:0000313" key="7">
    <source>
        <dbReference type="EMBL" id="JAQ06974.1"/>
    </source>
</evidence>
<dbReference type="InterPro" id="IPR015661">
    <property type="entry name" value="Bub1/Mad3"/>
</dbReference>
<feature type="region of interest" description="Disordered" evidence="1">
    <location>
        <begin position="274"/>
        <end position="309"/>
    </location>
</feature>
<evidence type="ECO:0000256" key="1">
    <source>
        <dbReference type="SAM" id="MobiDB-lite"/>
    </source>
</evidence>
<organism evidence="4">
    <name type="scientific">Lygus hesperus</name>
    <name type="common">Western plant bug</name>
    <dbReference type="NCBI Taxonomy" id="30085"/>
    <lineage>
        <taxon>Eukaryota</taxon>
        <taxon>Metazoa</taxon>
        <taxon>Ecdysozoa</taxon>
        <taxon>Arthropoda</taxon>
        <taxon>Hexapoda</taxon>
        <taxon>Insecta</taxon>
        <taxon>Pterygota</taxon>
        <taxon>Neoptera</taxon>
        <taxon>Paraneoptera</taxon>
        <taxon>Hemiptera</taxon>
        <taxon>Heteroptera</taxon>
        <taxon>Panheteroptera</taxon>
        <taxon>Cimicomorpha</taxon>
        <taxon>Miridae</taxon>
        <taxon>Mirini</taxon>
        <taxon>Lygus</taxon>
    </lineage>
</organism>
<feature type="region of interest" description="Disordered" evidence="1">
    <location>
        <begin position="442"/>
        <end position="540"/>
    </location>
</feature>
<reference evidence="4" key="2">
    <citation type="submission" date="2014-07" db="EMBL/GenBank/DDBJ databases">
        <authorList>
            <person name="Hull J."/>
        </authorList>
    </citation>
    <scope>NUCLEOTIDE SEQUENCE</scope>
</reference>
<dbReference type="InterPro" id="IPR013212">
    <property type="entry name" value="Mad3/Bub1_I"/>
</dbReference>
<dbReference type="GO" id="GO:0032991">
    <property type="term" value="C:protein-containing complex"/>
    <property type="evidence" value="ECO:0007669"/>
    <property type="project" value="UniProtKB-ARBA"/>
</dbReference>
<dbReference type="EMBL" id="GBHO01013478">
    <property type="protein sequence ID" value="JAG30126.1"/>
    <property type="molecule type" value="Transcribed_RNA"/>
</dbReference>
<evidence type="ECO:0000313" key="6">
    <source>
        <dbReference type="EMBL" id="JAQ06377.1"/>
    </source>
</evidence>
<dbReference type="GO" id="GO:0005634">
    <property type="term" value="C:nucleus"/>
    <property type="evidence" value="ECO:0007669"/>
    <property type="project" value="TreeGrafter"/>
</dbReference>
<accession>A0A0A9YES2</accession>
<keyword evidence="4" id="KW-0808">Transferase</keyword>
<dbReference type="EMBL" id="GDHC01011655">
    <property type="protein sequence ID" value="JAQ06974.1"/>
    <property type="molecule type" value="Transcribed_RNA"/>
</dbReference>
<feature type="compositionally biased region" description="Pro residues" evidence="1">
    <location>
        <begin position="298"/>
        <end position="307"/>
    </location>
</feature>
<evidence type="ECO:0000313" key="4">
    <source>
        <dbReference type="EMBL" id="JAG30126.1"/>
    </source>
</evidence>
<keyword evidence="4" id="KW-0418">Kinase</keyword>
<dbReference type="EMBL" id="GBRD01009892">
    <property type="protein sequence ID" value="JAG55932.1"/>
    <property type="molecule type" value="Transcribed_RNA"/>
</dbReference>
<feature type="compositionally biased region" description="Basic and acidic residues" evidence="1">
    <location>
        <begin position="450"/>
        <end position="464"/>
    </location>
</feature>